<dbReference type="KEGG" id="ttr:Tter_2143"/>
<dbReference type="STRING" id="525904.Tter_2143"/>
<reference evidence="4" key="1">
    <citation type="journal article" date="2010" name="Stand. Genomic Sci.">
        <title>Complete genome sequence of 'Thermobaculum terrenum' type strain (YNP1).</title>
        <authorList>
            <person name="Kiss H."/>
            <person name="Cleland D."/>
            <person name="Lapidus A."/>
            <person name="Lucas S."/>
            <person name="Glavina Del Rio T."/>
            <person name="Nolan M."/>
            <person name="Tice H."/>
            <person name="Han C."/>
            <person name="Goodwin L."/>
            <person name="Pitluck S."/>
            <person name="Liolios K."/>
            <person name="Ivanova N."/>
            <person name="Mavromatis K."/>
            <person name="Ovchinnikova G."/>
            <person name="Pati A."/>
            <person name="Chen A."/>
            <person name="Palaniappan K."/>
            <person name="Land M."/>
            <person name="Hauser L."/>
            <person name="Chang Y."/>
            <person name="Jeffries C."/>
            <person name="Lu M."/>
            <person name="Brettin T."/>
            <person name="Detter J."/>
            <person name="Goker M."/>
            <person name="Tindall B."/>
            <person name="Beck B."/>
            <person name="McDermott T."/>
            <person name="Woyke T."/>
            <person name="Bristow J."/>
            <person name="Eisen J."/>
            <person name="Markowitz V."/>
            <person name="Hugenholtz P."/>
            <person name="Kyrpides N."/>
            <person name="Klenk H."/>
            <person name="Cheng J."/>
        </authorList>
    </citation>
    <scope>NUCLEOTIDE SEQUENCE [LARGE SCALE GENOMIC DNA]</scope>
    <source>
        <strain evidence="4">ATCC BAA-798 / YNP1</strain>
    </source>
</reference>
<dbReference type="PANTHER" id="PTHR35176:SF6">
    <property type="entry name" value="HEME OXYGENASE HI_0854-RELATED"/>
    <property type="match status" value="1"/>
</dbReference>
<dbReference type="Gene3D" id="2.30.110.10">
    <property type="entry name" value="Electron Transport, Fmn-binding Protein, Chain A"/>
    <property type="match status" value="1"/>
</dbReference>
<evidence type="ECO:0000256" key="1">
    <source>
        <dbReference type="ARBA" id="ARBA00023002"/>
    </source>
</evidence>
<dbReference type="PANTHER" id="PTHR35176">
    <property type="entry name" value="HEME OXYGENASE HI_0854-RELATED"/>
    <property type="match status" value="1"/>
</dbReference>
<evidence type="ECO:0000259" key="2">
    <source>
        <dbReference type="Pfam" id="PF01243"/>
    </source>
</evidence>
<dbReference type="RefSeq" id="WP_012876075.1">
    <property type="nucleotide sequence ID" value="NC_013526.1"/>
</dbReference>
<dbReference type="Pfam" id="PF01243">
    <property type="entry name" value="PNPOx_N"/>
    <property type="match status" value="1"/>
</dbReference>
<feature type="domain" description="Pyridoxamine 5'-phosphate oxidase N-terminal" evidence="2">
    <location>
        <begin position="11"/>
        <end position="134"/>
    </location>
</feature>
<dbReference type="Proteomes" id="UP000000323">
    <property type="component" value="Chromosome 2"/>
</dbReference>
<keyword evidence="1" id="KW-0560">Oxidoreductase</keyword>
<evidence type="ECO:0000313" key="3">
    <source>
        <dbReference type="EMBL" id="ACZ43044.1"/>
    </source>
</evidence>
<gene>
    <name evidence="3" type="ordered locus">Tter_2143</name>
</gene>
<protein>
    <submittedName>
        <fullName evidence="3">Pyridoxamine 5'-phosphate oxidase-related FMN-binding protein</fullName>
    </submittedName>
</protein>
<proteinExistence type="predicted"/>
<dbReference type="HOGENOM" id="CLU_123922_3_1_0"/>
<keyword evidence="4" id="KW-1185">Reference proteome</keyword>
<dbReference type="InterPro" id="IPR012349">
    <property type="entry name" value="Split_barrel_FMN-bd"/>
</dbReference>
<dbReference type="InterPro" id="IPR011576">
    <property type="entry name" value="Pyridox_Oxase_N"/>
</dbReference>
<dbReference type="GO" id="GO:0005829">
    <property type="term" value="C:cytosol"/>
    <property type="evidence" value="ECO:0007669"/>
    <property type="project" value="TreeGrafter"/>
</dbReference>
<dbReference type="InterPro" id="IPR052019">
    <property type="entry name" value="F420H2_bilvrd_red/Heme_oxyg"/>
</dbReference>
<dbReference type="GO" id="GO:0070967">
    <property type="term" value="F:coenzyme F420 binding"/>
    <property type="evidence" value="ECO:0007669"/>
    <property type="project" value="TreeGrafter"/>
</dbReference>
<dbReference type="GO" id="GO:0016627">
    <property type="term" value="F:oxidoreductase activity, acting on the CH-CH group of donors"/>
    <property type="evidence" value="ECO:0007669"/>
    <property type="project" value="TreeGrafter"/>
</dbReference>
<sequence length="137" mass="15836">MSVQAQKSVIPESHKDLLESKALAHVATIGPKGEPQVNPVWFGWDGEHILFSQTKARQKYRNLLRDPRIALSIVDPENPYRYLEIRGRVIRIDEDPDRKFINSMAKKYLGVDEYPWHQPGDERVIIVVQPEHTTHMG</sequence>
<dbReference type="eggNOG" id="COG3576">
    <property type="taxonomic scope" value="Bacteria"/>
</dbReference>
<organism evidence="3 4">
    <name type="scientific">Thermobaculum terrenum (strain ATCC BAA-798 / CCMEE 7001 / YNP1)</name>
    <dbReference type="NCBI Taxonomy" id="525904"/>
    <lineage>
        <taxon>Bacteria</taxon>
        <taxon>Bacillati</taxon>
        <taxon>Chloroflexota</taxon>
        <taxon>Chloroflexia</taxon>
        <taxon>Candidatus Thermobaculales</taxon>
        <taxon>Candidatus Thermobaculaceae</taxon>
        <taxon>Thermobaculum</taxon>
    </lineage>
</organism>
<dbReference type="OrthoDB" id="162914at2"/>
<accession>D1CH23</accession>
<dbReference type="EMBL" id="CP001826">
    <property type="protein sequence ID" value="ACZ43044.1"/>
    <property type="molecule type" value="Genomic_DNA"/>
</dbReference>
<name>D1CH23_THET1</name>
<dbReference type="NCBIfam" id="TIGR03618">
    <property type="entry name" value="Rv1155_F420"/>
    <property type="match status" value="1"/>
</dbReference>
<evidence type="ECO:0000313" key="4">
    <source>
        <dbReference type="Proteomes" id="UP000000323"/>
    </source>
</evidence>
<dbReference type="SUPFAM" id="SSF50475">
    <property type="entry name" value="FMN-binding split barrel"/>
    <property type="match status" value="1"/>
</dbReference>
<dbReference type="InterPro" id="IPR019920">
    <property type="entry name" value="F420-binding_dom_put"/>
</dbReference>
<dbReference type="AlphaFoldDB" id="D1CH23"/>